<comment type="similarity">
    <text evidence="4">In the C-terminal section; belongs to the pectinesterase family.</text>
</comment>
<dbReference type="SUPFAM" id="SSF101148">
    <property type="entry name" value="Plant invertase/pectin methylesterase inhibitor"/>
    <property type="match status" value="1"/>
</dbReference>
<evidence type="ECO:0000256" key="7">
    <source>
        <dbReference type="ARBA" id="ARBA00022801"/>
    </source>
</evidence>
<dbReference type="NCBIfam" id="TIGR01614">
    <property type="entry name" value="PME_inhib"/>
    <property type="match status" value="1"/>
</dbReference>
<gene>
    <name evidence="16" type="primary">LOC107030253</name>
</gene>
<evidence type="ECO:0000256" key="5">
    <source>
        <dbReference type="ARBA" id="ARBA00013229"/>
    </source>
</evidence>
<dbReference type="Pfam" id="PF01095">
    <property type="entry name" value="Pectinesterase"/>
    <property type="match status" value="1"/>
</dbReference>
<dbReference type="Gene3D" id="2.160.20.10">
    <property type="entry name" value="Single-stranded right-handed beta-helix, Pectin lyase-like"/>
    <property type="match status" value="1"/>
</dbReference>
<evidence type="ECO:0000256" key="1">
    <source>
        <dbReference type="ARBA" id="ARBA00004613"/>
    </source>
</evidence>
<dbReference type="CDD" id="cd15798">
    <property type="entry name" value="PMEI-like_3"/>
    <property type="match status" value="1"/>
</dbReference>
<dbReference type="GeneID" id="107030253"/>
<evidence type="ECO:0000256" key="9">
    <source>
        <dbReference type="ARBA" id="ARBA00023316"/>
    </source>
</evidence>
<evidence type="ECO:0000313" key="15">
    <source>
        <dbReference type="Proteomes" id="UP000694930"/>
    </source>
</evidence>
<dbReference type="Proteomes" id="UP000694930">
    <property type="component" value="Chromosome 1"/>
</dbReference>
<dbReference type="Gene3D" id="1.20.140.40">
    <property type="entry name" value="Invertase/pectin methylesterase inhibitor family protein"/>
    <property type="match status" value="1"/>
</dbReference>
<protein>
    <recommendedName>
        <fullName evidence="5 12">Pectinesterase</fullName>
        <ecNumber evidence="5 12">3.1.1.11</ecNumber>
    </recommendedName>
</protein>
<comment type="pathway">
    <text evidence="2 12">Glycan metabolism; pectin degradation; 2-dehydro-3-deoxy-D-gluconate from pectin: step 1/5.</text>
</comment>
<evidence type="ECO:0000256" key="6">
    <source>
        <dbReference type="ARBA" id="ARBA00022525"/>
    </source>
</evidence>
<evidence type="ECO:0000256" key="12">
    <source>
        <dbReference type="RuleBase" id="RU000589"/>
    </source>
</evidence>
<keyword evidence="13" id="KW-0812">Transmembrane</keyword>
<organism evidence="15 16">
    <name type="scientific">Solanum pennellii</name>
    <name type="common">Tomato</name>
    <name type="synonym">Lycopersicon pennellii</name>
    <dbReference type="NCBI Taxonomy" id="28526"/>
    <lineage>
        <taxon>Eukaryota</taxon>
        <taxon>Viridiplantae</taxon>
        <taxon>Streptophyta</taxon>
        <taxon>Embryophyta</taxon>
        <taxon>Tracheophyta</taxon>
        <taxon>Spermatophyta</taxon>
        <taxon>Magnoliopsida</taxon>
        <taxon>eudicotyledons</taxon>
        <taxon>Gunneridae</taxon>
        <taxon>Pentapetalae</taxon>
        <taxon>asterids</taxon>
        <taxon>lamiids</taxon>
        <taxon>Solanales</taxon>
        <taxon>Solanaceae</taxon>
        <taxon>Solanoideae</taxon>
        <taxon>Solaneae</taxon>
        <taxon>Solanum</taxon>
        <taxon>Solanum subgen. Lycopersicon</taxon>
    </lineage>
</organism>
<keyword evidence="13" id="KW-0472">Membrane</keyword>
<dbReference type="Pfam" id="PF04043">
    <property type="entry name" value="PMEI"/>
    <property type="match status" value="1"/>
</dbReference>
<dbReference type="PROSITE" id="PS00503">
    <property type="entry name" value="PECTINESTERASE_2"/>
    <property type="match status" value="1"/>
</dbReference>
<comment type="subcellular location">
    <subcellularLocation>
        <location evidence="1">Secreted</location>
    </subcellularLocation>
</comment>
<feature type="active site" evidence="11">
    <location>
        <position position="368"/>
    </location>
</feature>
<dbReference type="PANTHER" id="PTHR31707">
    <property type="entry name" value="PECTINESTERASE"/>
    <property type="match status" value="1"/>
</dbReference>
<keyword evidence="15" id="KW-1185">Reference proteome</keyword>
<dbReference type="SMART" id="SM00856">
    <property type="entry name" value="PMEI"/>
    <property type="match status" value="1"/>
</dbReference>
<keyword evidence="8 12" id="KW-0063">Aspartyl esterase</keyword>
<dbReference type="InterPro" id="IPR006501">
    <property type="entry name" value="Pectinesterase_inhib_dom"/>
</dbReference>
<evidence type="ECO:0000256" key="10">
    <source>
        <dbReference type="ARBA" id="ARBA00047928"/>
    </source>
</evidence>
<dbReference type="SUPFAM" id="SSF51126">
    <property type="entry name" value="Pectin lyase-like"/>
    <property type="match status" value="1"/>
</dbReference>
<proteinExistence type="inferred from homology"/>
<evidence type="ECO:0000256" key="13">
    <source>
        <dbReference type="SAM" id="Phobius"/>
    </source>
</evidence>
<dbReference type="InterPro" id="IPR000070">
    <property type="entry name" value="Pectinesterase_cat"/>
</dbReference>
<evidence type="ECO:0000256" key="2">
    <source>
        <dbReference type="ARBA" id="ARBA00005184"/>
    </source>
</evidence>
<feature type="transmembrane region" description="Helical" evidence="13">
    <location>
        <begin position="12"/>
        <end position="31"/>
    </location>
</feature>
<evidence type="ECO:0000313" key="16">
    <source>
        <dbReference type="RefSeq" id="XP_015087092.1"/>
    </source>
</evidence>
<keyword evidence="7 12" id="KW-0378">Hydrolase</keyword>
<feature type="domain" description="Pectinesterase inhibitor" evidence="14">
    <location>
        <begin position="36"/>
        <end position="191"/>
    </location>
</feature>
<evidence type="ECO:0000256" key="4">
    <source>
        <dbReference type="ARBA" id="ARBA00007786"/>
    </source>
</evidence>
<dbReference type="RefSeq" id="XP_015087092.1">
    <property type="nucleotide sequence ID" value="XM_015231606.2"/>
</dbReference>
<reference evidence="15" key="1">
    <citation type="journal article" date="2014" name="Nat. Genet.">
        <title>The genome of the stress-tolerant wild tomato species Solanum pennellii.</title>
        <authorList>
            <person name="Bolger A."/>
            <person name="Scossa F."/>
            <person name="Bolger M.E."/>
            <person name="Lanz C."/>
            <person name="Maumus F."/>
            <person name="Tohge T."/>
            <person name="Quesneville H."/>
            <person name="Alseekh S."/>
            <person name="Sorensen I."/>
            <person name="Lichtenstein G."/>
            <person name="Fich E.A."/>
            <person name="Conte M."/>
            <person name="Keller H."/>
            <person name="Schneeberger K."/>
            <person name="Schwacke R."/>
            <person name="Ofner I."/>
            <person name="Vrebalov J."/>
            <person name="Xu Y."/>
            <person name="Osorio S."/>
            <person name="Aflitos S.A."/>
            <person name="Schijlen E."/>
            <person name="Jimenez-Gomez J.M."/>
            <person name="Ryngajllo M."/>
            <person name="Kimura S."/>
            <person name="Kumar R."/>
            <person name="Koenig D."/>
            <person name="Headland L.R."/>
            <person name="Maloof J.N."/>
            <person name="Sinha N."/>
            <person name="van Ham R.C."/>
            <person name="Lankhorst R.K."/>
            <person name="Mao L."/>
            <person name="Vogel A."/>
            <person name="Arsova B."/>
            <person name="Panstruga R."/>
            <person name="Fei Z."/>
            <person name="Rose J.K."/>
            <person name="Zamir D."/>
            <person name="Carrari F."/>
            <person name="Giovannoni J.J."/>
            <person name="Weigel D."/>
            <person name="Usadel B."/>
            <person name="Fernie A.R."/>
        </authorList>
    </citation>
    <scope>NUCLEOTIDE SEQUENCE [LARGE SCALE GENOMIC DNA]</scope>
    <source>
        <strain evidence="15">cv. LA0716</strain>
    </source>
</reference>
<evidence type="ECO:0000259" key="14">
    <source>
        <dbReference type="SMART" id="SM00856"/>
    </source>
</evidence>
<keyword evidence="13" id="KW-1133">Transmembrane helix</keyword>
<comment type="similarity">
    <text evidence="3">In the N-terminal section; belongs to the PMEI family.</text>
</comment>
<keyword evidence="6" id="KW-0964">Secreted</keyword>
<reference evidence="16" key="2">
    <citation type="submission" date="2025-08" db="UniProtKB">
        <authorList>
            <consortium name="RefSeq"/>
        </authorList>
    </citation>
    <scope>IDENTIFICATION</scope>
</reference>
<keyword evidence="9" id="KW-0961">Cell wall biogenesis/degradation</keyword>
<sequence length="534" mass="59035">MHVSHISLANHLLAMALTHSILVFFIIQSFFTASYGLDLSSDGICSITPFPNFCKTLLPPNNSIDIYDSGRLSIQLSFSTTNQIINSIIDFLNLNYLLLPKSTVSALHDCQYLLRLNADLLLNAADVAKKTNNSLENSEANDGETWLSATITNTQTCLEGLLDAPSVLPVANLITPLISKGSMMCSVSLALFKKGWNPGSGVGDFISVSMLKIRQKVVVNPDGSGNYISINDAIAAAPINSIEEEGYYQIYVVAGVYHEYVSIAANKKYLMMVGDGIDKTIITGNRNVPDGWTTFNSATFAVDGQGFVAMNITFKNTAGAAKLQAVAVRNSADLSAFYYCSIEGYQDTLYTHSQRQFYKYCNIYGTIDFIFGNSAVVFQNCNIYPRLPLPGQFNAITAQGRTDINQNTGISIHKCTITPSIELASYSGTKPVRTYLGRPWKEYSRTVYTRSFMDSFIHPDGWSIWTNDFALSTLYYAEFKNDGPGSDTSKRVRWRGYRGEISYMDASSFTVSNFIFGNYWLPWTGVPYTGGLYL</sequence>
<evidence type="ECO:0000256" key="11">
    <source>
        <dbReference type="PROSITE-ProRule" id="PRU10040"/>
    </source>
</evidence>
<dbReference type="InterPro" id="IPR033131">
    <property type="entry name" value="Pectinesterase_Asp_AS"/>
</dbReference>
<accession>A0ABM1HL48</accession>
<comment type="catalytic activity">
    <reaction evidence="10 12">
        <text>[(1-&gt;4)-alpha-D-galacturonosyl methyl ester](n) + n H2O = [(1-&gt;4)-alpha-D-galacturonosyl](n) + n methanol + n H(+)</text>
        <dbReference type="Rhea" id="RHEA:22380"/>
        <dbReference type="Rhea" id="RHEA-COMP:14570"/>
        <dbReference type="Rhea" id="RHEA-COMP:14573"/>
        <dbReference type="ChEBI" id="CHEBI:15377"/>
        <dbReference type="ChEBI" id="CHEBI:15378"/>
        <dbReference type="ChEBI" id="CHEBI:17790"/>
        <dbReference type="ChEBI" id="CHEBI:140522"/>
        <dbReference type="ChEBI" id="CHEBI:140523"/>
        <dbReference type="EC" id="3.1.1.11"/>
    </reaction>
</comment>
<evidence type="ECO:0000256" key="8">
    <source>
        <dbReference type="ARBA" id="ARBA00023085"/>
    </source>
</evidence>
<name>A0ABM1HL48_SOLPN</name>
<dbReference type="InterPro" id="IPR012334">
    <property type="entry name" value="Pectin_lyas_fold"/>
</dbReference>
<dbReference type="EC" id="3.1.1.11" evidence="5 12"/>
<evidence type="ECO:0000256" key="3">
    <source>
        <dbReference type="ARBA" id="ARBA00006027"/>
    </source>
</evidence>
<dbReference type="InterPro" id="IPR011050">
    <property type="entry name" value="Pectin_lyase_fold/virulence"/>
</dbReference>
<dbReference type="InterPro" id="IPR035513">
    <property type="entry name" value="Invertase/methylesterase_inhib"/>
</dbReference>